<evidence type="ECO:0000256" key="5">
    <source>
        <dbReference type="ARBA" id="ARBA00023242"/>
    </source>
</evidence>
<organism evidence="7 8">
    <name type="scientific">Hyaloscypha hepaticicola</name>
    <dbReference type="NCBI Taxonomy" id="2082293"/>
    <lineage>
        <taxon>Eukaryota</taxon>
        <taxon>Fungi</taxon>
        <taxon>Dikarya</taxon>
        <taxon>Ascomycota</taxon>
        <taxon>Pezizomycotina</taxon>
        <taxon>Leotiomycetes</taxon>
        <taxon>Helotiales</taxon>
        <taxon>Hyaloscyphaceae</taxon>
        <taxon>Hyaloscypha</taxon>
    </lineage>
</organism>
<dbReference type="SUPFAM" id="SSF55455">
    <property type="entry name" value="SRF-like"/>
    <property type="match status" value="1"/>
</dbReference>
<reference evidence="7 8" key="1">
    <citation type="submission" date="2016-05" db="EMBL/GenBank/DDBJ databases">
        <title>A degradative enzymes factory behind the ericoid mycorrhizal symbiosis.</title>
        <authorList>
            <consortium name="DOE Joint Genome Institute"/>
            <person name="Martino E."/>
            <person name="Morin E."/>
            <person name="Grelet G."/>
            <person name="Kuo A."/>
            <person name="Kohler A."/>
            <person name="Daghino S."/>
            <person name="Barry K."/>
            <person name="Choi C."/>
            <person name="Cichocki N."/>
            <person name="Clum A."/>
            <person name="Copeland A."/>
            <person name="Hainaut M."/>
            <person name="Haridas S."/>
            <person name="Labutti K."/>
            <person name="Lindquist E."/>
            <person name="Lipzen A."/>
            <person name="Khouja H.-R."/>
            <person name="Murat C."/>
            <person name="Ohm R."/>
            <person name="Olson A."/>
            <person name="Spatafora J."/>
            <person name="Veneault-Fourrey C."/>
            <person name="Henrissat B."/>
            <person name="Grigoriev I."/>
            <person name="Martin F."/>
            <person name="Perotto S."/>
        </authorList>
    </citation>
    <scope>NUCLEOTIDE SEQUENCE [LARGE SCALE GENOMIC DNA]</scope>
    <source>
        <strain evidence="7 8">UAMH 7357</strain>
    </source>
</reference>
<dbReference type="InterPro" id="IPR036879">
    <property type="entry name" value="TF_MADSbox_sf"/>
</dbReference>
<dbReference type="Proteomes" id="UP000235672">
    <property type="component" value="Unassembled WGS sequence"/>
</dbReference>
<gene>
    <name evidence="7" type="ORF">NA56DRAFT_646794</name>
</gene>
<dbReference type="GO" id="GO:0003677">
    <property type="term" value="F:DNA binding"/>
    <property type="evidence" value="ECO:0007669"/>
    <property type="project" value="UniProtKB-KW"/>
</dbReference>
<evidence type="ECO:0000256" key="3">
    <source>
        <dbReference type="ARBA" id="ARBA00023125"/>
    </source>
</evidence>
<evidence type="ECO:0000313" key="8">
    <source>
        <dbReference type="Proteomes" id="UP000235672"/>
    </source>
</evidence>
<keyword evidence="3" id="KW-0238">DNA-binding</keyword>
<keyword evidence="2" id="KW-0805">Transcription regulation</keyword>
<dbReference type="EMBL" id="KZ613487">
    <property type="protein sequence ID" value="PMD19885.1"/>
    <property type="molecule type" value="Genomic_DNA"/>
</dbReference>
<evidence type="ECO:0000259" key="6">
    <source>
        <dbReference type="PROSITE" id="PS50066"/>
    </source>
</evidence>
<keyword evidence="5" id="KW-0539">Nucleus</keyword>
<dbReference type="GO" id="GO:0046983">
    <property type="term" value="F:protein dimerization activity"/>
    <property type="evidence" value="ECO:0007669"/>
    <property type="project" value="InterPro"/>
</dbReference>
<dbReference type="GO" id="GO:0045944">
    <property type="term" value="P:positive regulation of transcription by RNA polymerase II"/>
    <property type="evidence" value="ECO:0007669"/>
    <property type="project" value="UniProtKB-ARBA"/>
</dbReference>
<dbReference type="OrthoDB" id="1898716at2759"/>
<keyword evidence="8" id="KW-1185">Reference proteome</keyword>
<dbReference type="STRING" id="1745343.A0A2J6Q0T2"/>
<dbReference type="GO" id="GO:0005634">
    <property type="term" value="C:nucleus"/>
    <property type="evidence" value="ECO:0007669"/>
    <property type="project" value="UniProtKB-SubCell"/>
</dbReference>
<proteinExistence type="predicted"/>
<evidence type="ECO:0000313" key="7">
    <source>
        <dbReference type="EMBL" id="PMD19885.1"/>
    </source>
</evidence>
<comment type="subcellular location">
    <subcellularLocation>
        <location evidence="1">Nucleus</location>
    </subcellularLocation>
</comment>
<accession>A0A2J6Q0T2</accession>
<dbReference type="Pfam" id="PF00319">
    <property type="entry name" value="SRF-TF"/>
    <property type="match status" value="1"/>
</dbReference>
<protein>
    <recommendedName>
        <fullName evidence="6">MADS-box domain-containing protein</fullName>
    </recommendedName>
</protein>
<evidence type="ECO:0000256" key="1">
    <source>
        <dbReference type="ARBA" id="ARBA00004123"/>
    </source>
</evidence>
<dbReference type="Gene3D" id="3.40.1810.10">
    <property type="entry name" value="Transcription factor, MADS-box"/>
    <property type="match status" value="1"/>
</dbReference>
<evidence type="ECO:0000256" key="4">
    <source>
        <dbReference type="ARBA" id="ARBA00023163"/>
    </source>
</evidence>
<evidence type="ECO:0000256" key="2">
    <source>
        <dbReference type="ARBA" id="ARBA00023015"/>
    </source>
</evidence>
<dbReference type="InterPro" id="IPR002100">
    <property type="entry name" value="TF_MADSbox"/>
</dbReference>
<dbReference type="PROSITE" id="PS50066">
    <property type="entry name" value="MADS_BOX_2"/>
    <property type="match status" value="1"/>
</dbReference>
<feature type="domain" description="MADS-box" evidence="6">
    <location>
        <begin position="1"/>
        <end position="39"/>
    </location>
</feature>
<name>A0A2J6Q0T2_9HELO</name>
<sequence>MAVKPPKRRSERLSRRKSTLINKAHELAEFCDVNVALIIRNRQTGRYFTYNSVDLESWPPSKEQIQLLYPVPVNLLPHDMEASRGNLKYCSRSELVEQKVRAEEGLVDRD</sequence>
<dbReference type="AlphaFoldDB" id="A0A2J6Q0T2"/>
<keyword evidence="4" id="KW-0804">Transcription</keyword>